<keyword evidence="3" id="KW-1185">Reference proteome</keyword>
<protein>
    <submittedName>
        <fullName evidence="2">Uncharacterized protein</fullName>
    </submittedName>
</protein>
<sequence>MSRTLHVAEDLGSIAAFIGQGPPKRKEVHAVGELLLLKGIAVLWSSGSAGVEDHEGLPEAMVLDRLSTGGTESSLPCSWDKVGWLPSKRERRSRRRGPEPAAFRCEGEEQGTGDSLPAALSRRSHRRLPGGRGGSSCPPSVQYHRMAPRGRASQLPEDRAAVCPGTGETVLQ</sequence>
<feature type="region of interest" description="Disordered" evidence="1">
    <location>
        <begin position="86"/>
        <end position="172"/>
    </location>
</feature>
<organism evidence="2 3">
    <name type="scientific">Anabarilius grahami</name>
    <name type="common">Kanglang fish</name>
    <name type="synonym">Barilius grahami</name>
    <dbReference type="NCBI Taxonomy" id="495550"/>
    <lineage>
        <taxon>Eukaryota</taxon>
        <taxon>Metazoa</taxon>
        <taxon>Chordata</taxon>
        <taxon>Craniata</taxon>
        <taxon>Vertebrata</taxon>
        <taxon>Euteleostomi</taxon>
        <taxon>Actinopterygii</taxon>
        <taxon>Neopterygii</taxon>
        <taxon>Teleostei</taxon>
        <taxon>Ostariophysi</taxon>
        <taxon>Cypriniformes</taxon>
        <taxon>Xenocyprididae</taxon>
        <taxon>Xenocypridinae</taxon>
        <taxon>Xenocypridinae incertae sedis</taxon>
        <taxon>Anabarilius</taxon>
    </lineage>
</organism>
<accession>A0A3N0YLS1</accession>
<gene>
    <name evidence="2" type="ORF">DPX16_19010</name>
</gene>
<evidence type="ECO:0000313" key="2">
    <source>
        <dbReference type="EMBL" id="ROL47212.1"/>
    </source>
</evidence>
<dbReference type="AlphaFoldDB" id="A0A3N0YLS1"/>
<name>A0A3N0YLS1_ANAGA</name>
<comment type="caution">
    <text evidence="2">The sequence shown here is derived from an EMBL/GenBank/DDBJ whole genome shotgun (WGS) entry which is preliminary data.</text>
</comment>
<evidence type="ECO:0000313" key="3">
    <source>
        <dbReference type="Proteomes" id="UP000281406"/>
    </source>
</evidence>
<evidence type="ECO:0000256" key="1">
    <source>
        <dbReference type="SAM" id="MobiDB-lite"/>
    </source>
</evidence>
<dbReference type="EMBL" id="RJVU01036043">
    <property type="protein sequence ID" value="ROL47212.1"/>
    <property type="molecule type" value="Genomic_DNA"/>
</dbReference>
<reference evidence="2 3" key="1">
    <citation type="submission" date="2018-10" db="EMBL/GenBank/DDBJ databases">
        <title>Genome assembly for a Yunnan-Guizhou Plateau 3E fish, Anabarilius grahami (Regan), and its evolutionary and genetic applications.</title>
        <authorList>
            <person name="Jiang W."/>
        </authorList>
    </citation>
    <scope>NUCLEOTIDE SEQUENCE [LARGE SCALE GENOMIC DNA]</scope>
    <source>
        <strain evidence="2">AG-KIZ</strain>
        <tissue evidence="2">Muscle</tissue>
    </source>
</reference>
<dbReference type="Proteomes" id="UP000281406">
    <property type="component" value="Unassembled WGS sequence"/>
</dbReference>
<proteinExistence type="predicted"/>